<feature type="transmembrane region" description="Helical" evidence="2">
    <location>
        <begin position="58"/>
        <end position="79"/>
    </location>
</feature>
<proteinExistence type="predicted"/>
<evidence type="ECO:0000256" key="2">
    <source>
        <dbReference type="SAM" id="Phobius"/>
    </source>
</evidence>
<keyword evidence="2" id="KW-0812">Transmembrane</keyword>
<dbReference type="EMBL" id="CP154795">
    <property type="protein sequence ID" value="XAN05897.1"/>
    <property type="molecule type" value="Genomic_DNA"/>
</dbReference>
<sequence>MSNFDFGGGQSQGYTPPIAHQVPQQQGQQLTQPGPGGPPQPQQPQPDQGDTAGAGAGITPIGLIAILVLLLLMLGLAFLGNRVWPINSRIDSAWRGVDGVAGDLTKTLRGEGFTCSDENTLVDEHYHRLCSRYDSAGKVAIEFAGPKSGEVMRVYAWTDGQWTPEARDAVERAITASVPDATSQQAARAIIGSGPNSTQSTKGPWGSAQFVDGVFTVARTWPGPSESALIPGSASEVKANAEAEGYRCDRAEPMVCTRTANGGNWKVTVTESPNPAYLSRITLDASVTDSARIDPGQELEIVLPDSAERNRIKWFVSTADDNTGGAGFAKGIVTDYRVTGSGNAKSRVVVDAYTPCRPDPTTNARSC</sequence>
<evidence type="ECO:0000256" key="1">
    <source>
        <dbReference type="SAM" id="MobiDB-lite"/>
    </source>
</evidence>
<feature type="compositionally biased region" description="Low complexity" evidence="1">
    <location>
        <begin position="45"/>
        <end position="54"/>
    </location>
</feature>
<keyword evidence="2" id="KW-1133">Transmembrane helix</keyword>
<feature type="compositionally biased region" description="Pro residues" evidence="1">
    <location>
        <begin position="35"/>
        <end position="44"/>
    </location>
</feature>
<dbReference type="Proteomes" id="UP001442841">
    <property type="component" value="Chromosome"/>
</dbReference>
<evidence type="ECO:0000313" key="4">
    <source>
        <dbReference type="Proteomes" id="UP001442841"/>
    </source>
</evidence>
<reference evidence="3 4" key="1">
    <citation type="submission" date="2024-04" db="EMBL/GenBank/DDBJ databases">
        <title>Isolation of an actinomycete strain from pig manure.</title>
        <authorList>
            <person name="Gong T."/>
            <person name="Yu Z."/>
            <person name="An M."/>
            <person name="Wei C."/>
            <person name="Yang W."/>
            <person name="Liu L."/>
        </authorList>
    </citation>
    <scope>NUCLEOTIDE SEQUENCE [LARGE SCALE GENOMIC DNA]</scope>
    <source>
        <strain evidence="3 4">ZF39</strain>
    </source>
</reference>
<feature type="compositionally biased region" description="Low complexity" evidence="1">
    <location>
        <begin position="21"/>
        <end position="33"/>
    </location>
</feature>
<dbReference type="RefSeq" id="WP_425307332.1">
    <property type="nucleotide sequence ID" value="NZ_CP154795.1"/>
</dbReference>
<protein>
    <submittedName>
        <fullName evidence="3">Uncharacterized protein</fullName>
    </submittedName>
</protein>
<organism evidence="3 4">
    <name type="scientific">Ammonicoccus fulvus</name>
    <dbReference type="NCBI Taxonomy" id="3138240"/>
    <lineage>
        <taxon>Bacteria</taxon>
        <taxon>Bacillati</taxon>
        <taxon>Actinomycetota</taxon>
        <taxon>Actinomycetes</taxon>
        <taxon>Propionibacteriales</taxon>
        <taxon>Propionibacteriaceae</taxon>
        <taxon>Ammonicoccus</taxon>
    </lineage>
</organism>
<accession>A0ABZ3FM05</accession>
<evidence type="ECO:0000313" key="3">
    <source>
        <dbReference type="EMBL" id="XAN05897.1"/>
    </source>
</evidence>
<gene>
    <name evidence="3" type="ORF">AADG42_00760</name>
</gene>
<feature type="compositionally biased region" description="Gly residues" evidence="1">
    <location>
        <begin position="1"/>
        <end position="11"/>
    </location>
</feature>
<feature type="region of interest" description="Disordered" evidence="1">
    <location>
        <begin position="1"/>
        <end position="54"/>
    </location>
</feature>
<name>A0ABZ3FM05_9ACTN</name>
<keyword evidence="2" id="KW-0472">Membrane</keyword>
<keyword evidence="4" id="KW-1185">Reference proteome</keyword>